<keyword evidence="1" id="KW-0472">Membrane</keyword>
<dbReference type="InterPro" id="IPR003399">
    <property type="entry name" value="Mce/MlaD"/>
</dbReference>
<dbReference type="Pfam" id="PF02470">
    <property type="entry name" value="MlaD"/>
    <property type="match status" value="1"/>
</dbReference>
<evidence type="ECO:0000259" key="2">
    <source>
        <dbReference type="Pfam" id="PF02470"/>
    </source>
</evidence>
<dbReference type="InterPro" id="IPR052336">
    <property type="entry name" value="MlaD_Phospholipid_Transporter"/>
</dbReference>
<feature type="domain" description="Mce/MlaD" evidence="2">
    <location>
        <begin position="49"/>
        <end position="125"/>
    </location>
</feature>
<dbReference type="PANTHER" id="PTHR33371:SF4">
    <property type="entry name" value="INTERMEMBRANE PHOSPHOLIPID TRANSPORT SYSTEM BINDING PROTEIN MLAD"/>
    <property type="match status" value="1"/>
</dbReference>
<dbReference type="PANTHER" id="PTHR33371">
    <property type="entry name" value="INTERMEMBRANE PHOSPHOLIPID TRANSPORT SYSTEM BINDING PROTEIN MLAD-RELATED"/>
    <property type="match status" value="1"/>
</dbReference>
<organism evidence="3">
    <name type="scientific">freshwater metagenome</name>
    <dbReference type="NCBI Taxonomy" id="449393"/>
    <lineage>
        <taxon>unclassified sequences</taxon>
        <taxon>metagenomes</taxon>
        <taxon>ecological metagenomes</taxon>
    </lineage>
</organism>
<accession>A0A6J7J074</accession>
<dbReference type="AlphaFoldDB" id="A0A6J7J074"/>
<evidence type="ECO:0000256" key="1">
    <source>
        <dbReference type="SAM" id="Phobius"/>
    </source>
</evidence>
<reference evidence="3" key="1">
    <citation type="submission" date="2020-05" db="EMBL/GenBank/DDBJ databases">
        <authorList>
            <person name="Chiriac C."/>
            <person name="Salcher M."/>
            <person name="Ghai R."/>
            <person name="Kavagutti S V."/>
        </authorList>
    </citation>
    <scope>NUCLEOTIDE SEQUENCE</scope>
</reference>
<keyword evidence="1" id="KW-1133">Transmembrane helix</keyword>
<name>A0A6J7J074_9ZZZZ</name>
<keyword evidence="1" id="KW-0812">Transmembrane</keyword>
<sequence>MRLVRKHLRDLIALAAVAVIGILVGAYILSNQRFYAPSWVPVIGSDFVDYQAEFSTAQAFTAGQGQTVMIAGVNVGEIGAVHLDGGRARITLKIRKKYTPIYRDATALSRPKTGLNDMVVELNPGTAAAGRIASGGVIPISRTLPNVNPDEILAGLDVDTQRYLQLLLGAAGEGLDGNAGNLSATLKRFDPTARYMAQIGEQLIVRQRNIKRAVHNFRLIADALGDRNTQLAEFVGSSSEVFSVFAAQQADLRAALRLLPSALASTNTALASSQTLTSSLGPTLEALLPAANGLKDAQTGLQSLAADTTPVIENQLRPFVPKAAPTVTALRPAARDLATATPQLGQAVTVVNKLLNGLAYNPSGKNPDGTPKEGFLFWLAWANHATASMFASQDAMGPIRRGIVFGNCTTLQTLEVVGTANPVLGTIASLLNPPTSGEACPTGGR</sequence>
<protein>
    <submittedName>
        <fullName evidence="3">Unannotated protein</fullName>
    </submittedName>
</protein>
<feature type="transmembrane region" description="Helical" evidence="1">
    <location>
        <begin position="12"/>
        <end position="29"/>
    </location>
</feature>
<evidence type="ECO:0000313" key="3">
    <source>
        <dbReference type="EMBL" id="CAB4935997.1"/>
    </source>
</evidence>
<dbReference type="EMBL" id="CAFBMX010000007">
    <property type="protein sequence ID" value="CAB4935997.1"/>
    <property type="molecule type" value="Genomic_DNA"/>
</dbReference>
<proteinExistence type="predicted"/>
<gene>
    <name evidence="3" type="ORF">UFOPK3674_01478</name>
</gene>